<protein>
    <submittedName>
        <fullName evidence="1">Oxidoreductase</fullName>
    </submittedName>
</protein>
<dbReference type="InterPro" id="IPR009734">
    <property type="entry name" value="Myoviridae_GpU"/>
</dbReference>
<dbReference type="EMBL" id="MBDL01000011">
    <property type="protein sequence ID" value="ODA12444.1"/>
    <property type="molecule type" value="Genomic_DNA"/>
</dbReference>
<gene>
    <name evidence="1" type="ORF">BBP83_11185</name>
</gene>
<sequence length="146" mass="16294">MMMALGLFVFSLQTASYQELQRVTNWRHPSNSRVGDSPAYQFVGKGEDVITLKGVIYHELTGNRFILDVLRQMGDTGKAFTLIEGTGKIYGLVTINDLDEGKTFFFKDGAARKTEFTLKLTIIRDWQPSILGTLVGMGIGTLNRIL</sequence>
<dbReference type="PIRSF" id="PIRSF029208">
    <property type="entry name" value="Phage_tail_GPU"/>
    <property type="match status" value="1"/>
</dbReference>
<dbReference type="STRING" id="1891224.BBP83_11185"/>
<proteinExistence type="predicted"/>
<dbReference type="AlphaFoldDB" id="A0A1C3CUM3"/>
<dbReference type="InterPro" id="IPR016912">
    <property type="entry name" value="Phage_P2_GpU"/>
</dbReference>
<dbReference type="Proteomes" id="UP000186553">
    <property type="component" value="Unassembled WGS sequence"/>
</dbReference>
<dbReference type="RefSeq" id="WP_068888949.1">
    <property type="nucleotide sequence ID" value="NZ_CBCRUU010000014.1"/>
</dbReference>
<reference evidence="1 2" key="1">
    <citation type="submission" date="2016-07" db="EMBL/GenBank/DDBJ databases">
        <title>Acinetobacter sp. ANC 4603.</title>
        <authorList>
            <person name="Radolfova-Krizova L."/>
            <person name="Nemec A."/>
        </authorList>
    </citation>
    <scope>NUCLEOTIDE SEQUENCE [LARGE SCALE GENOMIC DNA]</scope>
    <source>
        <strain evidence="1 2">ANC 4603</strain>
    </source>
</reference>
<dbReference type="Pfam" id="PF06995">
    <property type="entry name" value="Phage_P2_GpU"/>
    <property type="match status" value="1"/>
</dbReference>
<name>A0A1C3CUM3_9GAMM</name>
<keyword evidence="2" id="KW-1185">Reference proteome</keyword>
<evidence type="ECO:0000313" key="1">
    <source>
        <dbReference type="EMBL" id="ODA12444.1"/>
    </source>
</evidence>
<organism evidence="1 2">
    <name type="scientific">Acinetobacter celticus</name>
    <dbReference type="NCBI Taxonomy" id="1891224"/>
    <lineage>
        <taxon>Bacteria</taxon>
        <taxon>Pseudomonadati</taxon>
        <taxon>Pseudomonadota</taxon>
        <taxon>Gammaproteobacteria</taxon>
        <taxon>Moraxellales</taxon>
        <taxon>Moraxellaceae</taxon>
        <taxon>Acinetobacter</taxon>
    </lineage>
</organism>
<accession>A0A1C3CUM3</accession>
<dbReference type="OrthoDB" id="1550902at2"/>
<comment type="caution">
    <text evidence="1">The sequence shown here is derived from an EMBL/GenBank/DDBJ whole genome shotgun (WGS) entry which is preliminary data.</text>
</comment>
<evidence type="ECO:0000313" key="2">
    <source>
        <dbReference type="Proteomes" id="UP000186553"/>
    </source>
</evidence>